<evidence type="ECO:0000256" key="3">
    <source>
        <dbReference type="ARBA" id="ARBA00010774"/>
    </source>
</evidence>
<dbReference type="PANTHER" id="PTHR12121">
    <property type="entry name" value="CARBON CATABOLITE REPRESSOR PROTEIN 4"/>
    <property type="match status" value="1"/>
</dbReference>
<feature type="domain" description="Endonuclease/exonuclease/phosphatase" evidence="10">
    <location>
        <begin position="94"/>
        <end position="361"/>
    </location>
</feature>
<dbReference type="Gene3D" id="3.60.10.10">
    <property type="entry name" value="Endonuclease/exonuclease/phosphatase"/>
    <property type="match status" value="1"/>
</dbReference>
<dbReference type="FunFam" id="3.60.10.10:FF:000012">
    <property type="entry name" value="nocturnin isoform X2"/>
    <property type="match status" value="1"/>
</dbReference>
<name>A0AAV6UYY6_9ARAC</name>
<keyword evidence="6" id="KW-0378">Hydrolase</keyword>
<gene>
    <name evidence="11" type="ORF">JTE90_012227</name>
</gene>
<proteinExistence type="inferred from homology"/>
<accession>A0AAV6UYY6</accession>
<evidence type="ECO:0000256" key="4">
    <source>
        <dbReference type="ARBA" id="ARBA00022490"/>
    </source>
</evidence>
<evidence type="ECO:0000256" key="6">
    <source>
        <dbReference type="ARBA" id="ARBA00022801"/>
    </source>
</evidence>
<protein>
    <recommendedName>
        <fullName evidence="9">Nocturnin</fullName>
    </recommendedName>
</protein>
<dbReference type="InterPro" id="IPR005135">
    <property type="entry name" value="Endo/exonuclease/phosphatase"/>
</dbReference>
<comment type="cofactor">
    <cofactor evidence="1">
        <name>Mg(2+)</name>
        <dbReference type="ChEBI" id="CHEBI:18420"/>
    </cofactor>
</comment>
<dbReference type="Proteomes" id="UP000827092">
    <property type="component" value="Unassembled WGS sequence"/>
</dbReference>
<dbReference type="AlphaFoldDB" id="A0AAV6UYY6"/>
<dbReference type="GO" id="GO:0048511">
    <property type="term" value="P:rhythmic process"/>
    <property type="evidence" value="ECO:0007669"/>
    <property type="project" value="UniProtKB-KW"/>
</dbReference>
<evidence type="ECO:0000259" key="10">
    <source>
        <dbReference type="Pfam" id="PF03372"/>
    </source>
</evidence>
<evidence type="ECO:0000256" key="5">
    <source>
        <dbReference type="ARBA" id="ARBA00022723"/>
    </source>
</evidence>
<evidence type="ECO:0000256" key="8">
    <source>
        <dbReference type="ARBA" id="ARBA00023108"/>
    </source>
</evidence>
<dbReference type="GO" id="GO:0006139">
    <property type="term" value="P:nucleobase-containing compound metabolic process"/>
    <property type="evidence" value="ECO:0007669"/>
    <property type="project" value="UniProtKB-ARBA"/>
</dbReference>
<keyword evidence="8" id="KW-0090">Biological rhythms</keyword>
<comment type="caution">
    <text evidence="11">The sequence shown here is derived from an EMBL/GenBank/DDBJ whole genome shotgun (WGS) entry which is preliminary data.</text>
</comment>
<dbReference type="InterPro" id="IPR050410">
    <property type="entry name" value="CCR4/nocturin_mRNA_transcr"/>
</dbReference>
<evidence type="ECO:0000256" key="7">
    <source>
        <dbReference type="ARBA" id="ARBA00022842"/>
    </source>
</evidence>
<dbReference type="EMBL" id="JAFNEN010000231">
    <property type="protein sequence ID" value="KAG8188756.1"/>
    <property type="molecule type" value="Genomic_DNA"/>
</dbReference>
<reference evidence="11 12" key="1">
    <citation type="journal article" date="2022" name="Nat. Ecol. Evol.">
        <title>A masculinizing supergene underlies an exaggerated male reproductive morph in a spider.</title>
        <authorList>
            <person name="Hendrickx F."/>
            <person name="De Corte Z."/>
            <person name="Sonet G."/>
            <person name="Van Belleghem S.M."/>
            <person name="Kostlbacher S."/>
            <person name="Vangestel C."/>
        </authorList>
    </citation>
    <scope>NUCLEOTIDE SEQUENCE [LARGE SCALE GENOMIC DNA]</scope>
    <source>
        <strain evidence="11">W744_W776</strain>
    </source>
</reference>
<dbReference type="GO" id="GO:0046872">
    <property type="term" value="F:metal ion binding"/>
    <property type="evidence" value="ECO:0007669"/>
    <property type="project" value="UniProtKB-KW"/>
</dbReference>
<keyword evidence="4" id="KW-0963">Cytoplasm</keyword>
<dbReference type="SUPFAM" id="SSF56219">
    <property type="entry name" value="DNase I-like"/>
    <property type="match status" value="1"/>
</dbReference>
<comment type="subcellular location">
    <subcellularLocation>
        <location evidence="2">Cytoplasm</location>
    </subcellularLocation>
</comment>
<keyword evidence="5" id="KW-0479">Metal-binding</keyword>
<sequence length="373" mass="42716">MALINPVSYTKGVWEERSVEHLKLWMGSFTSAPRMLNDDHADNDLYLPSSLTWEDLRMRCEEELSALPSKIVRKFHMVTSQDGSKKDDSKIRVMQWNVLSQTLALSTDKFVACPLAALSWSSRRWRLLEEIVSVRPDILCLQEVDHFTFFRATLGPLGFKGVFFPKPDSPCLYVAENNGPDGCAVFFNSTKFELLDTKTRSLEVWGYQSNQVVILCKLRHIKNKSIFWIATTHLKARQGSLLATMRREQGRDLMDFVKLYSGGHPVILTGDFNANPSEAVYQSLMKDDTYPLDSAYRHLSNKMQEPPYTTWKIREDGEYCHTLDYIFFTRDSLKVDSVLQLPSADDIGEGRVPSYTYPSDHFSLVADLHISET</sequence>
<organism evidence="11 12">
    <name type="scientific">Oedothorax gibbosus</name>
    <dbReference type="NCBI Taxonomy" id="931172"/>
    <lineage>
        <taxon>Eukaryota</taxon>
        <taxon>Metazoa</taxon>
        <taxon>Ecdysozoa</taxon>
        <taxon>Arthropoda</taxon>
        <taxon>Chelicerata</taxon>
        <taxon>Arachnida</taxon>
        <taxon>Araneae</taxon>
        <taxon>Araneomorphae</taxon>
        <taxon>Entelegynae</taxon>
        <taxon>Araneoidea</taxon>
        <taxon>Linyphiidae</taxon>
        <taxon>Erigoninae</taxon>
        <taxon>Oedothorax</taxon>
    </lineage>
</organism>
<comment type="similarity">
    <text evidence="3">Belongs to the CCR4/nocturin family.</text>
</comment>
<evidence type="ECO:0000256" key="9">
    <source>
        <dbReference type="ARBA" id="ARBA00023807"/>
    </source>
</evidence>
<keyword evidence="12" id="KW-1185">Reference proteome</keyword>
<dbReference type="PANTHER" id="PTHR12121:SF45">
    <property type="entry name" value="NOCTURNIN"/>
    <property type="match status" value="1"/>
</dbReference>
<dbReference type="InterPro" id="IPR036691">
    <property type="entry name" value="Endo/exonu/phosph_ase_sf"/>
</dbReference>
<evidence type="ECO:0000256" key="2">
    <source>
        <dbReference type="ARBA" id="ARBA00004496"/>
    </source>
</evidence>
<evidence type="ECO:0000313" key="12">
    <source>
        <dbReference type="Proteomes" id="UP000827092"/>
    </source>
</evidence>
<evidence type="ECO:0000313" key="11">
    <source>
        <dbReference type="EMBL" id="KAG8188756.1"/>
    </source>
</evidence>
<keyword evidence="7" id="KW-0460">Magnesium</keyword>
<dbReference type="Pfam" id="PF03372">
    <property type="entry name" value="Exo_endo_phos"/>
    <property type="match status" value="1"/>
</dbReference>
<dbReference type="GO" id="GO:0005737">
    <property type="term" value="C:cytoplasm"/>
    <property type="evidence" value="ECO:0007669"/>
    <property type="project" value="UniProtKB-SubCell"/>
</dbReference>
<evidence type="ECO:0000256" key="1">
    <source>
        <dbReference type="ARBA" id="ARBA00001946"/>
    </source>
</evidence>
<dbReference type="GO" id="GO:0000175">
    <property type="term" value="F:3'-5'-RNA exonuclease activity"/>
    <property type="evidence" value="ECO:0007669"/>
    <property type="project" value="TreeGrafter"/>
</dbReference>